<organism evidence="1 2">
    <name type="scientific">Dermacentor silvarum</name>
    <name type="common">Tick</name>
    <dbReference type="NCBI Taxonomy" id="543639"/>
    <lineage>
        <taxon>Eukaryota</taxon>
        <taxon>Metazoa</taxon>
        <taxon>Ecdysozoa</taxon>
        <taxon>Arthropoda</taxon>
        <taxon>Chelicerata</taxon>
        <taxon>Arachnida</taxon>
        <taxon>Acari</taxon>
        <taxon>Parasitiformes</taxon>
        <taxon>Ixodida</taxon>
        <taxon>Ixodoidea</taxon>
        <taxon>Ixodidae</taxon>
        <taxon>Rhipicephalinae</taxon>
        <taxon>Dermacentor</taxon>
    </lineage>
</organism>
<keyword evidence="2" id="KW-1185">Reference proteome</keyword>
<name>A0ACB8C0W5_DERSI</name>
<evidence type="ECO:0000313" key="2">
    <source>
        <dbReference type="Proteomes" id="UP000821865"/>
    </source>
</evidence>
<protein>
    <submittedName>
        <fullName evidence="1">Uncharacterized protein</fullName>
    </submittedName>
</protein>
<reference evidence="1" key="1">
    <citation type="submission" date="2020-05" db="EMBL/GenBank/DDBJ databases">
        <title>Large-scale comparative analyses of tick genomes elucidate their genetic diversity and vector capacities.</title>
        <authorList>
            <person name="Jia N."/>
            <person name="Wang J."/>
            <person name="Shi W."/>
            <person name="Du L."/>
            <person name="Sun Y."/>
            <person name="Zhan W."/>
            <person name="Jiang J."/>
            <person name="Wang Q."/>
            <person name="Zhang B."/>
            <person name="Ji P."/>
            <person name="Sakyi L.B."/>
            <person name="Cui X."/>
            <person name="Yuan T."/>
            <person name="Jiang B."/>
            <person name="Yang W."/>
            <person name="Lam T.T.-Y."/>
            <person name="Chang Q."/>
            <person name="Ding S."/>
            <person name="Wang X."/>
            <person name="Zhu J."/>
            <person name="Ruan X."/>
            <person name="Zhao L."/>
            <person name="Wei J."/>
            <person name="Que T."/>
            <person name="Du C."/>
            <person name="Cheng J."/>
            <person name="Dai P."/>
            <person name="Han X."/>
            <person name="Huang E."/>
            <person name="Gao Y."/>
            <person name="Liu J."/>
            <person name="Shao H."/>
            <person name="Ye R."/>
            <person name="Li L."/>
            <person name="Wei W."/>
            <person name="Wang X."/>
            <person name="Wang C."/>
            <person name="Yang T."/>
            <person name="Huo Q."/>
            <person name="Li W."/>
            <person name="Guo W."/>
            <person name="Chen H."/>
            <person name="Zhou L."/>
            <person name="Ni X."/>
            <person name="Tian J."/>
            <person name="Zhou Y."/>
            <person name="Sheng Y."/>
            <person name="Liu T."/>
            <person name="Pan Y."/>
            <person name="Xia L."/>
            <person name="Li J."/>
            <person name="Zhao F."/>
            <person name="Cao W."/>
        </authorList>
    </citation>
    <scope>NUCLEOTIDE SEQUENCE</scope>
    <source>
        <strain evidence="1">Dsil-2018</strain>
    </source>
</reference>
<dbReference type="EMBL" id="CM023478">
    <property type="protein sequence ID" value="KAH7932701.1"/>
    <property type="molecule type" value="Genomic_DNA"/>
</dbReference>
<gene>
    <name evidence="1" type="ORF">HPB49_001288</name>
</gene>
<accession>A0ACB8C0W5</accession>
<comment type="caution">
    <text evidence="1">The sequence shown here is derived from an EMBL/GenBank/DDBJ whole genome shotgun (WGS) entry which is preliminary data.</text>
</comment>
<sequence>MGADVVAYGEGPFQYMLAFSTFAAMATFLTHAFSFRLTARTMNHWCRPPDHLSNLSDVTWKELAIPTDDKGNRSRCTMLDPPDTGDASAVLVPCSSWKFDLEEYGDTIVSKWSLVCDRKWLLTLALTLYATSPVVWLPMVGIAADTFGRKGVTYISVPVLVVAAAGSSMTNSFALFVVMRIVVSVTSTSVLVLVYTLLYEVSSPGRRMVYWLTSSALAYISLPLFFFMANTLKLSWDSVYRFLAAMTCVLLVFFYTVDESPRWLLVKWKIHKAERVALRAARLNGIPMQECLGKLDMGGAELPKVEPGLKGKIFTICEPNLRSRTALLSFIWLVFTCAYNVVNLTRIISPNIIVSVVNIVLIGPAQLLLYPCVRNFGVKRTAVVISVAFTLLALVLALLYREQQALLLTIELAIPTHDIDTPSPMFDPPDTGDASAVLVQCSSRKFDLEEYGDIILSQWSLVCGQKWLVTLALALCSTSPVVWLPNVGIVTDGRHGRHRPEGRHLHLATCARSGRSRQQHDQFLTSSALAYISLSLFFFTANSLKLSWDSVYGFLAAMTCVPLVFCTVDETPRCLLVKWKIHKAERVALRAARLNGISMQECLRKLDMGVAELHKVEPAIKNKSFTICEPNYGAALPCCPLFGSS</sequence>
<dbReference type="Proteomes" id="UP000821865">
    <property type="component" value="Chromosome 9"/>
</dbReference>
<evidence type="ECO:0000313" key="1">
    <source>
        <dbReference type="EMBL" id="KAH7932701.1"/>
    </source>
</evidence>
<proteinExistence type="predicted"/>